<organism evidence="4 5">
    <name type="scientific">Noviherbaspirillum suwonense</name>
    <dbReference type="NCBI Taxonomy" id="1224511"/>
    <lineage>
        <taxon>Bacteria</taxon>
        <taxon>Pseudomonadati</taxon>
        <taxon>Pseudomonadota</taxon>
        <taxon>Betaproteobacteria</taxon>
        <taxon>Burkholderiales</taxon>
        <taxon>Oxalobacteraceae</taxon>
        <taxon>Noviherbaspirillum</taxon>
    </lineage>
</organism>
<protein>
    <submittedName>
        <fullName evidence="4">3-hydroxybutyryl-CoA dehydrogenase</fullName>
    </submittedName>
</protein>
<dbReference type="InterPro" id="IPR013328">
    <property type="entry name" value="6PGD_dom2"/>
</dbReference>
<dbReference type="InterPro" id="IPR008927">
    <property type="entry name" value="6-PGluconate_DH-like_C_sf"/>
</dbReference>
<proteinExistence type="predicted"/>
<dbReference type="InterPro" id="IPR006176">
    <property type="entry name" value="3-OHacyl-CoA_DH_NAD-bd"/>
</dbReference>
<feature type="domain" description="3-hydroxyacyl-CoA dehydrogenase NAD binding" evidence="3">
    <location>
        <begin position="28"/>
        <end position="196"/>
    </location>
</feature>
<reference evidence="4 5" key="1">
    <citation type="submission" date="2017-05" db="EMBL/GenBank/DDBJ databases">
        <authorList>
            <person name="Varghese N."/>
            <person name="Submissions S."/>
        </authorList>
    </citation>
    <scope>NUCLEOTIDE SEQUENCE [LARGE SCALE GENOMIC DNA]</scope>
    <source>
        <strain evidence="4 5">DSM 26001</strain>
    </source>
</reference>
<dbReference type="PANTHER" id="PTHR48075">
    <property type="entry name" value="3-HYDROXYACYL-COA DEHYDROGENASE FAMILY PROTEIN"/>
    <property type="match status" value="1"/>
</dbReference>
<name>A0ABY1PW58_9BURK</name>
<dbReference type="Pfam" id="PF02737">
    <property type="entry name" value="3HCDH_N"/>
    <property type="match status" value="1"/>
</dbReference>
<evidence type="ECO:0000259" key="2">
    <source>
        <dbReference type="Pfam" id="PF00725"/>
    </source>
</evidence>
<sequence length="331" mass="35155">MDASNTAAAPNPAQAAGLPTPSRACALIAGGGTMGADVALVLARAGCRTLVLEPSEARRQALGAYLDAGLQNLGAAHRRDRVSACASMDDVDWQAVDLVIECIPEKLAPKQALFAELEKRARPDAVLTSNSSSFPISAIAEGLASAARMFNLHFFMPAHLVPLVEVVLGERSSPPLAESLSAFMRGCGMVPVLVRRDLPGFLANRLQHAMAREAFAMIDAGIATAEDVDAAVRFGFGFRFLAAGPVLQRDHAGIDVHCPAAATMYPSLATNTVPAKALTERLESGRFGMKTGEGFYKWTPETIAAERKRYDDMLMAGLRLLAPELPKIADE</sequence>
<dbReference type="InterPro" id="IPR036291">
    <property type="entry name" value="NAD(P)-bd_dom_sf"/>
</dbReference>
<dbReference type="Proteomes" id="UP001158049">
    <property type="component" value="Unassembled WGS sequence"/>
</dbReference>
<evidence type="ECO:0000313" key="4">
    <source>
        <dbReference type="EMBL" id="SMP49333.1"/>
    </source>
</evidence>
<dbReference type="EMBL" id="FXUL01000002">
    <property type="protein sequence ID" value="SMP49333.1"/>
    <property type="molecule type" value="Genomic_DNA"/>
</dbReference>
<accession>A0ABY1PW58</accession>
<dbReference type="SUPFAM" id="SSF51735">
    <property type="entry name" value="NAD(P)-binding Rossmann-fold domains"/>
    <property type="match status" value="1"/>
</dbReference>
<dbReference type="PANTHER" id="PTHR48075:SF5">
    <property type="entry name" value="3-HYDROXYBUTYRYL-COA DEHYDROGENASE"/>
    <property type="match status" value="1"/>
</dbReference>
<dbReference type="Gene3D" id="3.40.50.720">
    <property type="entry name" value="NAD(P)-binding Rossmann-like Domain"/>
    <property type="match status" value="1"/>
</dbReference>
<keyword evidence="5" id="KW-1185">Reference proteome</keyword>
<dbReference type="Gene3D" id="1.10.1040.10">
    <property type="entry name" value="N-(1-d-carboxylethyl)-l-norvaline Dehydrogenase, domain 2"/>
    <property type="match status" value="1"/>
</dbReference>
<keyword evidence="1" id="KW-0560">Oxidoreductase</keyword>
<dbReference type="InterPro" id="IPR006108">
    <property type="entry name" value="3HC_DH_C"/>
</dbReference>
<feature type="domain" description="3-hydroxyacyl-CoA dehydrogenase C-terminal" evidence="2">
    <location>
        <begin position="200"/>
        <end position="298"/>
    </location>
</feature>
<evidence type="ECO:0000256" key="1">
    <source>
        <dbReference type="ARBA" id="ARBA00023002"/>
    </source>
</evidence>
<dbReference type="PIRSF" id="PIRSF000105">
    <property type="entry name" value="HCDH"/>
    <property type="match status" value="1"/>
</dbReference>
<evidence type="ECO:0000313" key="5">
    <source>
        <dbReference type="Proteomes" id="UP001158049"/>
    </source>
</evidence>
<gene>
    <name evidence="4" type="ORF">SAMN06295970_102235</name>
</gene>
<evidence type="ECO:0000259" key="3">
    <source>
        <dbReference type="Pfam" id="PF02737"/>
    </source>
</evidence>
<dbReference type="Pfam" id="PF00725">
    <property type="entry name" value="3HCDH"/>
    <property type="match status" value="1"/>
</dbReference>
<dbReference type="SUPFAM" id="SSF48179">
    <property type="entry name" value="6-phosphogluconate dehydrogenase C-terminal domain-like"/>
    <property type="match status" value="1"/>
</dbReference>
<dbReference type="RefSeq" id="WP_283441037.1">
    <property type="nucleotide sequence ID" value="NZ_FXUL01000002.1"/>
</dbReference>
<dbReference type="InterPro" id="IPR022694">
    <property type="entry name" value="3-OHacyl-CoA_DH"/>
</dbReference>
<comment type="caution">
    <text evidence="4">The sequence shown here is derived from an EMBL/GenBank/DDBJ whole genome shotgun (WGS) entry which is preliminary data.</text>
</comment>